<evidence type="ECO:0000313" key="1">
    <source>
        <dbReference type="EMBL" id="OQV16227.1"/>
    </source>
</evidence>
<dbReference type="AlphaFoldDB" id="A0A1W0WM37"/>
<comment type="caution">
    <text evidence="1">The sequence shown here is derived from an EMBL/GenBank/DDBJ whole genome shotgun (WGS) entry which is preliminary data.</text>
</comment>
<protein>
    <submittedName>
        <fullName evidence="1">Uncharacterized protein</fullName>
    </submittedName>
</protein>
<name>A0A1W0WM37_HYPEX</name>
<accession>A0A1W0WM37</accession>
<dbReference type="Gene3D" id="3.40.1360.10">
    <property type="match status" value="1"/>
</dbReference>
<dbReference type="OrthoDB" id="5377392at2759"/>
<reference evidence="2" key="1">
    <citation type="submission" date="2017-01" db="EMBL/GenBank/DDBJ databases">
        <title>Comparative genomics of anhydrobiosis in the tardigrade Hypsibius dujardini.</title>
        <authorList>
            <person name="Yoshida Y."/>
            <person name="Koutsovoulos G."/>
            <person name="Laetsch D."/>
            <person name="Stevens L."/>
            <person name="Kumar S."/>
            <person name="Horikawa D."/>
            <person name="Ishino K."/>
            <person name="Komine S."/>
            <person name="Tomita M."/>
            <person name="Blaxter M."/>
            <person name="Arakawa K."/>
        </authorList>
    </citation>
    <scope>NUCLEOTIDE SEQUENCE [LARGE SCALE GENOMIC DNA]</scope>
    <source>
        <strain evidence="2">Z151</strain>
    </source>
</reference>
<dbReference type="EMBL" id="MTYJ01000077">
    <property type="protein sequence ID" value="OQV16227.1"/>
    <property type="molecule type" value="Genomic_DNA"/>
</dbReference>
<evidence type="ECO:0000313" key="2">
    <source>
        <dbReference type="Proteomes" id="UP000192578"/>
    </source>
</evidence>
<sequence>MGRDFTVRMPTRTIISSLSSFKEIAYSGGKVFAVFPSWETFLNYPQFQAPHFGNLSLVVPEIRWLGVMPSEVSKYIEYLSEEALVALTDKDRNLALDILHRPCCPDGMRIESVTIPSRTERPLFRKNQCRGLDATLRTVEAHRRRRLTN</sequence>
<keyword evidence="2" id="KW-1185">Reference proteome</keyword>
<dbReference type="Proteomes" id="UP000192578">
    <property type="component" value="Unassembled WGS sequence"/>
</dbReference>
<gene>
    <name evidence="1" type="ORF">BV898_09710</name>
</gene>
<organism evidence="1 2">
    <name type="scientific">Hypsibius exemplaris</name>
    <name type="common">Freshwater tardigrade</name>
    <dbReference type="NCBI Taxonomy" id="2072580"/>
    <lineage>
        <taxon>Eukaryota</taxon>
        <taxon>Metazoa</taxon>
        <taxon>Ecdysozoa</taxon>
        <taxon>Tardigrada</taxon>
        <taxon>Eutardigrada</taxon>
        <taxon>Parachela</taxon>
        <taxon>Hypsibioidea</taxon>
        <taxon>Hypsibiidae</taxon>
        <taxon>Hypsibius</taxon>
    </lineage>
</organism>
<proteinExistence type="predicted"/>